<dbReference type="AlphaFoldDB" id="A0AAT9HB59"/>
<sequence>MAPGQGMAPGPGSAALEPAGPPDTGRGPSWPPGFAVDPDPTPDAARRAAIEARAGRLSGAAADGAPAGLTPAAAPKALDSAGDVRAARAGAIAAYRAGARAAARVQEARQNGRTALPAQKDGTAQVARPGDELPAAIPPGRIADPYGVRGTPRRPRPSNRRRPPPRPHTGTTSRPTPPPAGARPPHWPPNGHGRPGWPSSDP</sequence>
<organism evidence="2">
    <name type="scientific">Streptomyces haneummycinicus</name>
    <dbReference type="NCBI Taxonomy" id="3074435"/>
    <lineage>
        <taxon>Bacteria</taxon>
        <taxon>Bacillati</taxon>
        <taxon>Actinomycetota</taxon>
        <taxon>Actinomycetes</taxon>
        <taxon>Kitasatosporales</taxon>
        <taxon>Streptomycetaceae</taxon>
        <taxon>Streptomyces</taxon>
    </lineage>
</organism>
<feature type="compositionally biased region" description="Low complexity" evidence="1">
    <location>
        <begin position="1"/>
        <end position="15"/>
    </location>
</feature>
<feature type="region of interest" description="Disordered" evidence="1">
    <location>
        <begin position="1"/>
        <end position="44"/>
    </location>
</feature>
<reference evidence="2" key="1">
    <citation type="submission" date="2024-06" db="EMBL/GenBank/DDBJ databases">
        <authorList>
            <consortium name="consrtm"/>
            <person name="Uemura M."/>
            <person name="Terahara T."/>
        </authorList>
    </citation>
    <scope>NUCLEOTIDE SEQUENCE</scope>
    <source>
        <strain evidence="2">KM77-8</strain>
    </source>
</reference>
<reference evidence="2" key="2">
    <citation type="submission" date="2024-07" db="EMBL/GenBank/DDBJ databases">
        <title>Streptomyces haneummycinica sp. nov., a new antibiotic-producing actinobacterium isolated from marine sediment.</title>
        <authorList>
            <person name="Uemura M."/>
            <person name="Hamada M."/>
            <person name="Hirano S."/>
            <person name="Kobayashi K."/>
            <person name="Ohshiro T."/>
            <person name="Kobayashi T."/>
            <person name="Terahara T."/>
        </authorList>
    </citation>
    <scope>NUCLEOTIDE SEQUENCE</scope>
    <source>
        <strain evidence="2">KM77-8</strain>
    </source>
</reference>
<feature type="compositionally biased region" description="Basic residues" evidence="1">
    <location>
        <begin position="151"/>
        <end position="165"/>
    </location>
</feature>
<protein>
    <submittedName>
        <fullName evidence="2">Uncharacterized protein</fullName>
    </submittedName>
</protein>
<evidence type="ECO:0000313" key="2">
    <source>
        <dbReference type="EMBL" id="BFO14620.1"/>
    </source>
</evidence>
<feature type="compositionally biased region" description="Pro residues" evidence="1">
    <location>
        <begin position="175"/>
        <end position="188"/>
    </location>
</feature>
<evidence type="ECO:0000256" key="1">
    <source>
        <dbReference type="SAM" id="MobiDB-lite"/>
    </source>
</evidence>
<feature type="region of interest" description="Disordered" evidence="1">
    <location>
        <begin position="103"/>
        <end position="202"/>
    </location>
</feature>
<dbReference type="EMBL" id="AP035768">
    <property type="protein sequence ID" value="BFO14620.1"/>
    <property type="molecule type" value="Genomic_DNA"/>
</dbReference>
<gene>
    <name evidence="2" type="ORF">SHKM778_10080</name>
</gene>
<accession>A0AAT9HB59</accession>
<name>A0AAT9HB59_9ACTN</name>
<proteinExistence type="predicted"/>
<feature type="region of interest" description="Disordered" evidence="1">
    <location>
        <begin position="55"/>
        <end position="74"/>
    </location>
</feature>